<organism evidence="2 3">
    <name type="scientific">Planococcus halotolerans</name>
    <dbReference type="NCBI Taxonomy" id="2233542"/>
    <lineage>
        <taxon>Bacteria</taxon>
        <taxon>Bacillati</taxon>
        <taxon>Bacillota</taxon>
        <taxon>Bacilli</taxon>
        <taxon>Bacillales</taxon>
        <taxon>Caryophanaceae</taxon>
        <taxon>Planococcus</taxon>
    </lineage>
</organism>
<feature type="transmembrane region" description="Helical" evidence="1">
    <location>
        <begin position="377"/>
        <end position="396"/>
    </location>
</feature>
<feature type="transmembrane region" description="Helical" evidence="1">
    <location>
        <begin position="174"/>
        <end position="202"/>
    </location>
</feature>
<comment type="caution">
    <text evidence="2">The sequence shown here is derived from an EMBL/GenBank/DDBJ whole genome shotgun (WGS) entry which is preliminary data.</text>
</comment>
<dbReference type="EMBL" id="QLZR01000007">
    <property type="protein sequence ID" value="RAZ74664.1"/>
    <property type="molecule type" value="Genomic_DNA"/>
</dbReference>
<feature type="transmembrane region" description="Helical" evidence="1">
    <location>
        <begin position="352"/>
        <end position="371"/>
    </location>
</feature>
<evidence type="ECO:0000313" key="2">
    <source>
        <dbReference type="EMBL" id="RAZ74664.1"/>
    </source>
</evidence>
<reference evidence="2 3" key="1">
    <citation type="submission" date="2018-06" db="EMBL/GenBank/DDBJ databases">
        <title>The draft genome sequences of strains SCU63 and S1.</title>
        <authorList>
            <person name="Gan L."/>
        </authorList>
    </citation>
    <scope>NUCLEOTIDE SEQUENCE [LARGE SCALE GENOMIC DNA]</scope>
    <source>
        <strain evidence="2 3">SCU63</strain>
    </source>
</reference>
<gene>
    <name evidence="2" type="ORF">DP120_15185</name>
</gene>
<keyword evidence="1" id="KW-0472">Membrane</keyword>
<keyword evidence="1" id="KW-1133">Transmembrane helix</keyword>
<dbReference type="Proteomes" id="UP000251002">
    <property type="component" value="Unassembled WGS sequence"/>
</dbReference>
<sequence>MKNLHDVWSKRFRSYTVEVQNYFKYIFTGHIAVVLLFAIGAAGYAYSDWVQNVPEDFPAALLLATIFGVLLAYSPPSTLLKEADMVYFLPLESKLDEFLKPARKWSFLSQLYLPAIAFIVSLPMVNAVYGLETSYLIGFPLLLLIIKWWNVQTEFSFRKAFAGQKSWLDRLSRFVLAFAFTYFYVDNLVLVAALLLFAMILYGKWTQNRAAGLPFPYEHFVRLEENRMLRFYQFANYFTDVPQIKGKIKQRSWLNWVYKFIGKNPKDAHYYLVWRTFIRSDELFYLWVRLTLLSMAGALLIPFTIAMAIFAGALAFATAIQIWQGLNQTQHFRMDNLFPLSQYTRQHAVKKLIVILQLAQAVLVAAVLLITGAYLSAAIIFAAIIVVSLITLMFSANKNKKKK</sequence>
<feature type="transmembrane region" description="Helical" evidence="1">
    <location>
        <begin position="111"/>
        <end position="129"/>
    </location>
</feature>
<proteinExistence type="predicted"/>
<dbReference type="RefSeq" id="WP_112224515.1">
    <property type="nucleotide sequence ID" value="NZ_CP047673.1"/>
</dbReference>
<feature type="transmembrane region" description="Helical" evidence="1">
    <location>
        <begin position="135"/>
        <end position="153"/>
    </location>
</feature>
<evidence type="ECO:0000313" key="3">
    <source>
        <dbReference type="Proteomes" id="UP000251002"/>
    </source>
</evidence>
<dbReference type="PIRSF" id="PIRSF037259">
    <property type="entry name" value="EcsB_ABC"/>
    <property type="match status" value="1"/>
</dbReference>
<keyword evidence="1" id="KW-0812">Transmembrane</keyword>
<dbReference type="InterPro" id="IPR010288">
    <property type="entry name" value="EcsB_ABC"/>
</dbReference>
<dbReference type="GO" id="GO:0016020">
    <property type="term" value="C:membrane"/>
    <property type="evidence" value="ECO:0007669"/>
    <property type="project" value="InterPro"/>
</dbReference>
<dbReference type="Pfam" id="PF05975">
    <property type="entry name" value="EcsB"/>
    <property type="match status" value="1"/>
</dbReference>
<feature type="transmembrane region" description="Helical" evidence="1">
    <location>
        <begin position="57"/>
        <end position="75"/>
    </location>
</feature>
<protein>
    <submittedName>
        <fullName evidence="2">Protein EcsB</fullName>
    </submittedName>
</protein>
<dbReference type="AlphaFoldDB" id="A0A365KNN1"/>
<evidence type="ECO:0000256" key="1">
    <source>
        <dbReference type="SAM" id="Phobius"/>
    </source>
</evidence>
<feature type="transmembrane region" description="Helical" evidence="1">
    <location>
        <begin position="290"/>
        <end position="323"/>
    </location>
</feature>
<accession>A0A365KNN1</accession>
<feature type="transmembrane region" description="Helical" evidence="1">
    <location>
        <begin position="21"/>
        <end position="45"/>
    </location>
</feature>
<name>A0A365KNN1_9BACL</name>
<keyword evidence="3" id="KW-1185">Reference proteome</keyword>